<protein>
    <submittedName>
        <fullName evidence="1">Uncharacterized protein</fullName>
    </submittedName>
</protein>
<dbReference type="STRING" id="498211.CJA_0658"/>
<accession>B3PJQ0</accession>
<dbReference type="KEGG" id="cja:CJA_0658"/>
<evidence type="ECO:0000313" key="2">
    <source>
        <dbReference type="Proteomes" id="UP000001036"/>
    </source>
</evidence>
<dbReference type="AlphaFoldDB" id="B3PJQ0"/>
<proteinExistence type="predicted"/>
<keyword evidence="2" id="KW-1185">Reference proteome</keyword>
<name>B3PJQ0_CELJU</name>
<dbReference type="HOGENOM" id="CLU_3133722_0_0_6"/>
<sequence>MLMEYPLLLMCASDMQDAGHYADFAARIKRLRIFRLFSSQLAVKLRALS</sequence>
<gene>
    <name evidence="1" type="ordered locus">CJA_0658</name>
</gene>
<dbReference type="Proteomes" id="UP000001036">
    <property type="component" value="Chromosome"/>
</dbReference>
<dbReference type="EMBL" id="CP000934">
    <property type="protein sequence ID" value="ACE83424.1"/>
    <property type="molecule type" value="Genomic_DNA"/>
</dbReference>
<evidence type="ECO:0000313" key="1">
    <source>
        <dbReference type="EMBL" id="ACE83424.1"/>
    </source>
</evidence>
<organism evidence="1 2">
    <name type="scientific">Cellvibrio japonicus (strain Ueda107)</name>
    <name type="common">Pseudomonas fluorescens subsp. cellulosa</name>
    <dbReference type="NCBI Taxonomy" id="498211"/>
    <lineage>
        <taxon>Bacteria</taxon>
        <taxon>Pseudomonadati</taxon>
        <taxon>Pseudomonadota</taxon>
        <taxon>Gammaproteobacteria</taxon>
        <taxon>Cellvibrionales</taxon>
        <taxon>Cellvibrionaceae</taxon>
        <taxon>Cellvibrio</taxon>
    </lineage>
</organism>
<reference evidence="1 2" key="1">
    <citation type="journal article" date="2008" name="J. Bacteriol.">
        <title>Insights into plant cell wall degradation from the genome sequence of the soil bacterium Cellvibrio japonicus.</title>
        <authorList>
            <person name="Deboy R.T."/>
            <person name="Mongodin E.F."/>
            <person name="Fouts D.E."/>
            <person name="Tailford L.E."/>
            <person name="Khouri H."/>
            <person name="Emerson J.B."/>
            <person name="Mohamoud Y."/>
            <person name="Watkins K."/>
            <person name="Henrissat B."/>
            <person name="Gilbert H.J."/>
            <person name="Nelson K.E."/>
        </authorList>
    </citation>
    <scope>NUCLEOTIDE SEQUENCE [LARGE SCALE GENOMIC DNA]</scope>
    <source>
        <strain evidence="1 2">Ueda107</strain>
    </source>
</reference>